<evidence type="ECO:0000313" key="10">
    <source>
        <dbReference type="Proteomes" id="UP000248916"/>
    </source>
</evidence>
<name>A0A2W7PU39_9RHOB</name>
<reference evidence="9 10" key="1">
    <citation type="submission" date="2018-06" db="EMBL/GenBank/DDBJ databases">
        <title>Genomic Encyclopedia of Archaeal and Bacterial Type Strains, Phase II (KMG-II): from individual species to whole genera.</title>
        <authorList>
            <person name="Goeker M."/>
        </authorList>
    </citation>
    <scope>NUCLEOTIDE SEQUENCE [LARGE SCALE GENOMIC DNA]</scope>
    <source>
        <strain evidence="9 10">DSM 22009</strain>
    </source>
</reference>
<dbReference type="RefSeq" id="WP_211322798.1">
    <property type="nucleotide sequence ID" value="NZ_QKZL01000020.1"/>
</dbReference>
<comment type="similarity">
    <text evidence="2 7">Belongs to the DedA family.</text>
</comment>
<dbReference type="EMBL" id="QKZL01000020">
    <property type="protein sequence ID" value="PZX12989.1"/>
    <property type="molecule type" value="Genomic_DNA"/>
</dbReference>
<evidence type="ECO:0000256" key="5">
    <source>
        <dbReference type="ARBA" id="ARBA00022989"/>
    </source>
</evidence>
<comment type="caution">
    <text evidence="9">The sequence shown here is derived from an EMBL/GenBank/DDBJ whole genome shotgun (WGS) entry which is preliminary data.</text>
</comment>
<feature type="transmembrane region" description="Helical" evidence="7">
    <location>
        <begin position="62"/>
        <end position="80"/>
    </location>
</feature>
<feature type="transmembrane region" description="Helical" evidence="7">
    <location>
        <begin position="12"/>
        <end position="29"/>
    </location>
</feature>
<dbReference type="InterPro" id="IPR032816">
    <property type="entry name" value="VTT_dom"/>
</dbReference>
<sequence length="212" mass="23068">MQAAVNDWLPSFQSLGLWGYWAIGLLAMLEAVAVTSLFAPGSVIVVLGGVLVSHGLYDFGDMILVVAIGTILGAEISYVIGARASRLSRPEGRVLSEANLARARRMFDRFGPLSVLVGHFVGPLRPVIPVVAGLSQMSRKRFVFLKAIGGFTYAVIFLGIGTLLGHSIDVFSWIDWRWDVIAATDLLTFCAVMAILSARRRRPRDRIDPPDA</sequence>
<dbReference type="Pfam" id="PF09335">
    <property type="entry name" value="VTT_dom"/>
    <property type="match status" value="1"/>
</dbReference>
<evidence type="ECO:0000256" key="7">
    <source>
        <dbReference type="RuleBase" id="RU367016"/>
    </source>
</evidence>
<keyword evidence="5 7" id="KW-1133">Transmembrane helix</keyword>
<feature type="domain" description="VTT" evidence="8">
    <location>
        <begin position="40"/>
        <end position="162"/>
    </location>
</feature>
<evidence type="ECO:0000259" key="8">
    <source>
        <dbReference type="Pfam" id="PF09335"/>
    </source>
</evidence>
<dbReference type="AlphaFoldDB" id="A0A2W7PU39"/>
<protein>
    <submittedName>
        <fullName evidence="9">Membrane protein DedA with SNARE-associated domain</fullName>
    </submittedName>
</protein>
<evidence type="ECO:0000313" key="9">
    <source>
        <dbReference type="EMBL" id="PZX12989.1"/>
    </source>
</evidence>
<keyword evidence="3 7" id="KW-1003">Cell membrane</keyword>
<proteinExistence type="inferred from homology"/>
<evidence type="ECO:0000256" key="1">
    <source>
        <dbReference type="ARBA" id="ARBA00004651"/>
    </source>
</evidence>
<evidence type="ECO:0000256" key="3">
    <source>
        <dbReference type="ARBA" id="ARBA00022475"/>
    </source>
</evidence>
<feature type="transmembrane region" description="Helical" evidence="7">
    <location>
        <begin position="143"/>
        <end position="164"/>
    </location>
</feature>
<dbReference type="PANTHER" id="PTHR30353:SF15">
    <property type="entry name" value="INNER MEMBRANE PROTEIN YABI"/>
    <property type="match status" value="1"/>
</dbReference>
<keyword evidence="6 7" id="KW-0472">Membrane</keyword>
<keyword evidence="4 7" id="KW-0812">Transmembrane</keyword>
<organism evidence="9 10">
    <name type="scientific">Palleronia aestuarii</name>
    <dbReference type="NCBI Taxonomy" id="568105"/>
    <lineage>
        <taxon>Bacteria</taxon>
        <taxon>Pseudomonadati</taxon>
        <taxon>Pseudomonadota</taxon>
        <taxon>Alphaproteobacteria</taxon>
        <taxon>Rhodobacterales</taxon>
        <taxon>Roseobacteraceae</taxon>
        <taxon>Palleronia</taxon>
    </lineage>
</organism>
<dbReference type="GO" id="GO:0005886">
    <property type="term" value="C:plasma membrane"/>
    <property type="evidence" value="ECO:0007669"/>
    <property type="project" value="UniProtKB-SubCell"/>
</dbReference>
<dbReference type="Proteomes" id="UP000248916">
    <property type="component" value="Unassembled WGS sequence"/>
</dbReference>
<evidence type="ECO:0000256" key="2">
    <source>
        <dbReference type="ARBA" id="ARBA00010792"/>
    </source>
</evidence>
<feature type="transmembrane region" description="Helical" evidence="7">
    <location>
        <begin position="176"/>
        <end position="196"/>
    </location>
</feature>
<evidence type="ECO:0000256" key="4">
    <source>
        <dbReference type="ARBA" id="ARBA00022692"/>
    </source>
</evidence>
<keyword evidence="10" id="KW-1185">Reference proteome</keyword>
<dbReference type="PANTHER" id="PTHR30353">
    <property type="entry name" value="INNER MEMBRANE PROTEIN DEDA-RELATED"/>
    <property type="match status" value="1"/>
</dbReference>
<gene>
    <name evidence="9" type="ORF">LX81_03366</name>
</gene>
<comment type="subcellular location">
    <subcellularLocation>
        <location evidence="1 7">Cell membrane</location>
        <topology evidence="1 7">Multi-pass membrane protein</topology>
    </subcellularLocation>
</comment>
<evidence type="ECO:0000256" key="6">
    <source>
        <dbReference type="ARBA" id="ARBA00023136"/>
    </source>
</evidence>
<accession>A0A2W7PU39</accession>
<dbReference type="InterPro" id="IPR032818">
    <property type="entry name" value="DedA-like"/>
</dbReference>